<comment type="caution">
    <text evidence="2">The sequence shown here is derived from an EMBL/GenBank/DDBJ whole genome shotgun (WGS) entry which is preliminary data.</text>
</comment>
<evidence type="ECO:0000313" key="2">
    <source>
        <dbReference type="EMBL" id="KAL0948163.1"/>
    </source>
</evidence>
<feature type="compositionally biased region" description="Acidic residues" evidence="1">
    <location>
        <begin position="936"/>
        <end position="946"/>
    </location>
</feature>
<gene>
    <name evidence="2" type="ORF">HGRIS_014960</name>
</gene>
<accession>A0ABR3IY28</accession>
<feature type="region of interest" description="Disordered" evidence="1">
    <location>
        <begin position="1"/>
        <end position="26"/>
    </location>
</feature>
<feature type="region of interest" description="Disordered" evidence="1">
    <location>
        <begin position="118"/>
        <end position="137"/>
    </location>
</feature>
<name>A0ABR3IY28_9AGAR</name>
<reference evidence="3" key="1">
    <citation type="submission" date="2024-06" db="EMBL/GenBank/DDBJ databases">
        <title>Multi-omics analyses provide insights into the biosynthesis of the anticancer antibiotic pleurotin in Hohenbuehelia grisea.</title>
        <authorList>
            <person name="Weaver J.A."/>
            <person name="Alberti F."/>
        </authorList>
    </citation>
    <scope>NUCLEOTIDE SEQUENCE [LARGE SCALE GENOMIC DNA]</scope>
    <source>
        <strain evidence="3">T-177</strain>
    </source>
</reference>
<organism evidence="2 3">
    <name type="scientific">Hohenbuehelia grisea</name>
    <dbReference type="NCBI Taxonomy" id="104357"/>
    <lineage>
        <taxon>Eukaryota</taxon>
        <taxon>Fungi</taxon>
        <taxon>Dikarya</taxon>
        <taxon>Basidiomycota</taxon>
        <taxon>Agaricomycotina</taxon>
        <taxon>Agaricomycetes</taxon>
        <taxon>Agaricomycetidae</taxon>
        <taxon>Agaricales</taxon>
        <taxon>Pleurotineae</taxon>
        <taxon>Pleurotaceae</taxon>
        <taxon>Hohenbuehelia</taxon>
    </lineage>
</organism>
<dbReference type="PANTHER" id="PTHR33266:SF1">
    <property type="entry name" value="F-BOX DOMAIN-CONTAINING PROTEIN"/>
    <property type="match status" value="1"/>
</dbReference>
<feature type="region of interest" description="Disordered" evidence="1">
    <location>
        <begin position="921"/>
        <end position="977"/>
    </location>
</feature>
<evidence type="ECO:0000256" key="1">
    <source>
        <dbReference type="SAM" id="MobiDB-lite"/>
    </source>
</evidence>
<evidence type="ECO:0000313" key="3">
    <source>
        <dbReference type="Proteomes" id="UP001556367"/>
    </source>
</evidence>
<feature type="region of interest" description="Disordered" evidence="1">
    <location>
        <begin position="347"/>
        <end position="370"/>
    </location>
</feature>
<protein>
    <submittedName>
        <fullName evidence="2">Uncharacterized protein</fullName>
    </submittedName>
</protein>
<dbReference type="EMBL" id="JASNQZ010000014">
    <property type="protein sequence ID" value="KAL0948163.1"/>
    <property type="molecule type" value="Genomic_DNA"/>
</dbReference>
<proteinExistence type="predicted"/>
<sequence>MASKRRRDSEEPSPPHTLDTSTPEPTHESILPAIREWLGHGRPGYQFSLTVDSMLSLESPNMAVWDAPLKDHLNNAPEQIRDALLGPGRNRILANIDELRKWRGLDRDEFLLKMFVDPPPEPQPKVQTQNPNPNDPYRNMFRDATFASWKGRYHGDAYIALWNYICSYFPRNGKTPNQFAAEQEKLLQFYAFYIVLFQSSGTGKSRVIDELAKMIFLIPICLRAESTGYPPADVEVRRYLTGGDTRATAYARCWGFLQALFICTAKVLEQDEFRNLDYTQTASLFREKMTEDMGREHNDFRQKFYREVIKDADACYAKVTTKVCFTFIPPNRSSLFLQFEQRKKTAALDGPHVSPRSKKQSADGTTESESTTIDMELMSILLEAWSKLDEVLKDRPGVPEAGPRVLLGFDESHDLTTTQQGNNDDPFTWSNFGELRATLRALNDCSLFTIFLSTTGRFSQFTPLSRDDMSSRVYNHSLKLIPPYCDIGLDVLALASQEKLDLTGRWTLRKVAGDAYMTLLGRPLFGLVYQRGETLVRTNIIKFAQQKLTNYHEAAPVHINFDQATACLAFRLPIEFLSTTYINRDREFKQVEGHLRICLKPHTESESMVTISPSEPFVSEAASELLRIALWRSTGTKIKMIEVLKELMTGFSIHAGDRGEFLALLLFTIARDKAVQLPDPAPPAPRILYLSNLMRMLIPSGPSTVMAMQQLASDFPDALMHFNHFIRPHQQKIIHRDSLLLLMGRGAGVLCAPNTRSIDIAIPFLLQDDRIQSSNFGAILVQVKNDQKYTVKPQPALFQDIDPYKIGVLREGDSAVPLVKIFMTLSSIEAGVNIVRHEPTEAYKAIVYDIWIAGLSPDVYAPITNEDQSIWLAALAASRRWESIYSVPRQAPEMRHIRQSCHAGAADPRDHWRRWANLADAPVDKEGGGAPANVVDEGEDVGEDVGEVVGVEVDELQAKPGPSQKSMSRPQSKRAKR</sequence>
<dbReference type="Proteomes" id="UP001556367">
    <property type="component" value="Unassembled WGS sequence"/>
</dbReference>
<keyword evidence="3" id="KW-1185">Reference proteome</keyword>
<dbReference type="PANTHER" id="PTHR33266">
    <property type="entry name" value="CHROMOSOME 15, WHOLE GENOME SHOTGUN SEQUENCE"/>
    <property type="match status" value="1"/>
</dbReference>